<dbReference type="Gene3D" id="3.20.20.70">
    <property type="entry name" value="Aldolase class I"/>
    <property type="match status" value="1"/>
</dbReference>
<evidence type="ECO:0000256" key="2">
    <source>
        <dbReference type="ARBA" id="ARBA00022977"/>
    </source>
</evidence>
<comment type="pathway">
    <text evidence="1">Cofactor biosynthesis; thiamine diphosphate biosynthesis.</text>
</comment>
<dbReference type="Proteomes" id="UP001162741">
    <property type="component" value="Chromosome"/>
</dbReference>
<reference evidence="4" key="1">
    <citation type="submission" date="2022-10" db="EMBL/GenBank/DDBJ databases">
        <title>Chitinophaga sp. nov., isolated from soil.</title>
        <authorList>
            <person name="Jeon C.O."/>
        </authorList>
    </citation>
    <scope>NUCLEOTIDE SEQUENCE</scope>
    <source>
        <strain evidence="4">R8</strain>
    </source>
</reference>
<dbReference type="PANTHER" id="PTHR20857">
    <property type="entry name" value="THIAMINE-PHOSPHATE PYROPHOSPHORYLASE"/>
    <property type="match status" value="1"/>
</dbReference>
<evidence type="ECO:0000313" key="4">
    <source>
        <dbReference type="EMBL" id="UYQ92768.1"/>
    </source>
</evidence>
<dbReference type="CDD" id="cd00564">
    <property type="entry name" value="TMP_TenI"/>
    <property type="match status" value="1"/>
</dbReference>
<keyword evidence="2" id="KW-0784">Thiamine biosynthesis</keyword>
<keyword evidence="5" id="KW-1185">Reference proteome</keyword>
<proteinExistence type="predicted"/>
<evidence type="ECO:0000256" key="1">
    <source>
        <dbReference type="ARBA" id="ARBA00004948"/>
    </source>
</evidence>
<dbReference type="InterPro" id="IPR022998">
    <property type="entry name" value="ThiamineP_synth_TenI"/>
</dbReference>
<dbReference type="Pfam" id="PF02581">
    <property type="entry name" value="TMP-TENI"/>
    <property type="match status" value="1"/>
</dbReference>
<dbReference type="RefSeq" id="WP_264280973.1">
    <property type="nucleotide sequence ID" value="NZ_CP107006.1"/>
</dbReference>
<organism evidence="4 5">
    <name type="scientific">Chitinophaga horti</name>
    <dbReference type="NCBI Taxonomy" id="2920382"/>
    <lineage>
        <taxon>Bacteria</taxon>
        <taxon>Pseudomonadati</taxon>
        <taxon>Bacteroidota</taxon>
        <taxon>Chitinophagia</taxon>
        <taxon>Chitinophagales</taxon>
        <taxon>Chitinophagaceae</taxon>
        <taxon>Chitinophaga</taxon>
    </lineage>
</organism>
<feature type="domain" description="Thiamine phosphate synthase/TenI" evidence="3">
    <location>
        <begin position="12"/>
        <end position="172"/>
    </location>
</feature>
<dbReference type="SUPFAM" id="SSF51391">
    <property type="entry name" value="Thiamin phosphate synthase"/>
    <property type="match status" value="1"/>
</dbReference>
<dbReference type="EMBL" id="CP107006">
    <property type="protein sequence ID" value="UYQ92768.1"/>
    <property type="molecule type" value="Genomic_DNA"/>
</dbReference>
<evidence type="ECO:0000313" key="5">
    <source>
        <dbReference type="Proteomes" id="UP001162741"/>
    </source>
</evidence>
<evidence type="ECO:0000259" key="3">
    <source>
        <dbReference type="Pfam" id="PF02581"/>
    </source>
</evidence>
<protein>
    <submittedName>
        <fullName evidence="4">Thiamine phosphate synthase</fullName>
    </submittedName>
</protein>
<accession>A0ABY6IZD6</accession>
<dbReference type="InterPro" id="IPR013785">
    <property type="entry name" value="Aldolase_TIM"/>
</dbReference>
<dbReference type="PANTHER" id="PTHR20857:SF15">
    <property type="entry name" value="THIAMINE-PHOSPHATE SYNTHASE"/>
    <property type="match status" value="1"/>
</dbReference>
<name>A0ABY6IZD6_9BACT</name>
<sequence length="193" mass="21217">MIWILTSPQAIPDEATHLNALLEAGADVLLLRKPGWEEEAYAQLLDQLSTRFYNRILVAGQPDLAMRYSLLGVHMSEMRRQALVKGVQKPHAMFGSTAVHAVEAIPYLKSYWDGLLVSPVFDSISKQGYKSAINTIPPATGTKLVALGGINVHTAPMARQMGFDGVAVMGALWDRPAESVHTFNNIKAAWHHM</sequence>
<dbReference type="InterPro" id="IPR036206">
    <property type="entry name" value="ThiamineP_synth_sf"/>
</dbReference>
<gene>
    <name evidence="4" type="ORF">MKQ68_22060</name>
</gene>